<feature type="transmembrane region" description="Helical" evidence="2">
    <location>
        <begin position="15"/>
        <end position="42"/>
    </location>
</feature>
<organism evidence="3 4">
    <name type="scientific">Patiria miniata</name>
    <name type="common">Bat star</name>
    <name type="synonym">Asterina miniata</name>
    <dbReference type="NCBI Taxonomy" id="46514"/>
    <lineage>
        <taxon>Eukaryota</taxon>
        <taxon>Metazoa</taxon>
        <taxon>Echinodermata</taxon>
        <taxon>Eleutherozoa</taxon>
        <taxon>Asterozoa</taxon>
        <taxon>Asteroidea</taxon>
        <taxon>Valvatacea</taxon>
        <taxon>Valvatida</taxon>
        <taxon>Asterinidae</taxon>
        <taxon>Patiria</taxon>
    </lineage>
</organism>
<dbReference type="GeneID" id="119729683"/>
<feature type="compositionally biased region" description="Basic and acidic residues" evidence="1">
    <location>
        <begin position="159"/>
        <end position="171"/>
    </location>
</feature>
<proteinExistence type="predicted"/>
<keyword evidence="4" id="KW-1185">Reference proteome</keyword>
<dbReference type="EnsemblMetazoa" id="XM_038202359.1">
    <property type="protein sequence ID" value="XP_038058287.1"/>
    <property type="gene ID" value="LOC119729683"/>
</dbReference>
<dbReference type="RefSeq" id="XP_038058287.1">
    <property type="nucleotide sequence ID" value="XM_038202359.1"/>
</dbReference>
<keyword evidence="2" id="KW-1133">Transmembrane helix</keyword>
<dbReference type="AlphaFoldDB" id="A0A914A371"/>
<keyword evidence="2" id="KW-0812">Transmembrane</keyword>
<feature type="compositionally biased region" description="Acidic residues" evidence="1">
    <location>
        <begin position="263"/>
        <end position="272"/>
    </location>
</feature>
<feature type="compositionally biased region" description="Polar residues" evidence="1">
    <location>
        <begin position="179"/>
        <end position="198"/>
    </location>
</feature>
<name>A0A914A371_PATMI</name>
<keyword evidence="2" id="KW-0472">Membrane</keyword>
<sequence length="392" mass="43831">MSTSENEKCSIGEALAIYSAALSTINFIALLVVTVGVAVFLWRHRRQEGKSSERIHRKESSNGFAISVQEQEPGPGFESSIPLLTNQREPEEVSITIQPAQIEEPQVQERPRVKQSKTQAKTPEQRGSDERTAPTMGATSGKIRRSLTLSLPRAPRRKPVIEPKPIKEAKPAGHHQNMKMITSQLSSTEKFQRLSSESSELRPDAAEREPQEPRRGAATVQKPGRGRGNEYQMTVLVKESSRDTVSKQDNSPYYHKVMQGACDDAEGEEQDEGCGLRDTRSMSTPAYGFPLKKTTEKKSGTVKKQTKPQSDPKKTWETDDYEPVQQDPMLLKQHSVVVAAEEQGQYSKLNRKEMVKENTVFVPREGYDHLSAPEKENVAPVLYGLFPESDTN</sequence>
<feature type="compositionally biased region" description="Basic and acidic residues" evidence="1">
    <location>
        <begin position="199"/>
        <end position="215"/>
    </location>
</feature>
<dbReference type="Proteomes" id="UP000887568">
    <property type="component" value="Unplaced"/>
</dbReference>
<reference evidence="3" key="1">
    <citation type="submission" date="2022-11" db="UniProtKB">
        <authorList>
            <consortium name="EnsemblMetazoa"/>
        </authorList>
    </citation>
    <scope>IDENTIFICATION</scope>
</reference>
<accession>A0A914A371</accession>
<evidence type="ECO:0000313" key="3">
    <source>
        <dbReference type="EnsemblMetazoa" id="XP_038058287.1"/>
    </source>
</evidence>
<evidence type="ECO:0000256" key="2">
    <source>
        <dbReference type="SAM" id="Phobius"/>
    </source>
</evidence>
<feature type="region of interest" description="Disordered" evidence="1">
    <location>
        <begin position="97"/>
        <end position="231"/>
    </location>
</feature>
<feature type="region of interest" description="Disordered" evidence="1">
    <location>
        <begin position="262"/>
        <end position="319"/>
    </location>
</feature>
<dbReference type="OrthoDB" id="10469553at2759"/>
<evidence type="ECO:0000256" key="1">
    <source>
        <dbReference type="SAM" id="MobiDB-lite"/>
    </source>
</evidence>
<evidence type="ECO:0000313" key="4">
    <source>
        <dbReference type="Proteomes" id="UP000887568"/>
    </source>
</evidence>
<feature type="compositionally biased region" description="Basic and acidic residues" evidence="1">
    <location>
        <begin position="123"/>
        <end position="132"/>
    </location>
</feature>
<protein>
    <submittedName>
        <fullName evidence="3">Uncharacterized protein</fullName>
    </submittedName>
</protein>